<dbReference type="InterPro" id="IPR010982">
    <property type="entry name" value="Lambda_DNA-bd_dom_sf"/>
</dbReference>
<sequence>MNEKMLEKRREIIKKIDALLPKCDCLSAMESESCSNCIEIAFYGQKLLRLVNKRKSNKFIDLDDFVPVKNSKVQLTKQQYLKFKSADKTDKEIAEMCGVSPGTIKNWKIANNIVTERVIRRSYKAK</sequence>
<dbReference type="AlphaFoldDB" id="A0A544U8C5"/>
<evidence type="ECO:0000313" key="1">
    <source>
        <dbReference type="EMBL" id="TQR28344.1"/>
    </source>
</evidence>
<name>A0A544U8C5_LYSSH</name>
<reference evidence="1 2" key="1">
    <citation type="submission" date="2018-03" db="EMBL/GenBank/DDBJ databases">
        <title>Aerobic endospore-forming bacteria genome sequencing and assembly.</title>
        <authorList>
            <person name="Cavalcante D.A."/>
            <person name="Driks A."/>
            <person name="Putonti C."/>
            <person name="De-Souza M.T."/>
        </authorList>
    </citation>
    <scope>NUCLEOTIDE SEQUENCE [LARGE SCALE GENOMIC DNA]</scope>
    <source>
        <strain evidence="1 2">SDF0037</strain>
    </source>
</reference>
<proteinExistence type="predicted"/>
<dbReference type="GO" id="GO:0003677">
    <property type="term" value="F:DNA binding"/>
    <property type="evidence" value="ECO:0007669"/>
    <property type="project" value="InterPro"/>
</dbReference>
<dbReference type="EMBL" id="SADV01000031">
    <property type="protein sequence ID" value="TQR28344.1"/>
    <property type="molecule type" value="Genomic_DNA"/>
</dbReference>
<dbReference type="RefSeq" id="WP_142510715.1">
    <property type="nucleotide sequence ID" value="NZ_SADV01000031.1"/>
</dbReference>
<dbReference type="Proteomes" id="UP000317944">
    <property type="component" value="Unassembled WGS sequence"/>
</dbReference>
<dbReference type="OrthoDB" id="2199833at2"/>
<organism evidence="1 2">
    <name type="scientific">Lysinibacillus sphaericus</name>
    <name type="common">Bacillus sphaericus</name>
    <dbReference type="NCBI Taxonomy" id="1421"/>
    <lineage>
        <taxon>Bacteria</taxon>
        <taxon>Bacillati</taxon>
        <taxon>Bacillota</taxon>
        <taxon>Bacilli</taxon>
        <taxon>Bacillales</taxon>
        <taxon>Bacillaceae</taxon>
        <taxon>Lysinibacillus</taxon>
    </lineage>
</organism>
<evidence type="ECO:0000313" key="2">
    <source>
        <dbReference type="Proteomes" id="UP000317944"/>
    </source>
</evidence>
<gene>
    <name evidence="1" type="ORF">C7Y47_22145</name>
</gene>
<protein>
    <submittedName>
        <fullName evidence="1">Uncharacterized protein</fullName>
    </submittedName>
</protein>
<accession>A0A544U8C5</accession>
<comment type="caution">
    <text evidence="1">The sequence shown here is derived from an EMBL/GenBank/DDBJ whole genome shotgun (WGS) entry which is preliminary data.</text>
</comment>
<dbReference type="Gene3D" id="1.10.260.40">
    <property type="entry name" value="lambda repressor-like DNA-binding domains"/>
    <property type="match status" value="1"/>
</dbReference>